<dbReference type="InterPro" id="IPR036390">
    <property type="entry name" value="WH_DNA-bd_sf"/>
</dbReference>
<accession>A0A1M6EL60</accession>
<keyword evidence="1" id="KW-0479">Metal-binding</keyword>
<feature type="binding site" evidence="1">
    <location>
        <position position="84"/>
    </location>
    <ligand>
        <name>Ni(2+)</name>
        <dbReference type="ChEBI" id="CHEBI:49786"/>
    </ligand>
</feature>
<keyword evidence="1" id="KW-0533">Nickel</keyword>
<dbReference type="GO" id="GO:0046872">
    <property type="term" value="F:metal ion binding"/>
    <property type="evidence" value="ECO:0007669"/>
    <property type="project" value="UniProtKB-KW"/>
</dbReference>
<dbReference type="InterPro" id="IPR035922">
    <property type="entry name" value="3H_dom_sf"/>
</dbReference>
<feature type="binding site" evidence="1">
    <location>
        <position position="76"/>
    </location>
    <ligand>
        <name>Ni(2+)</name>
        <dbReference type="ChEBI" id="CHEBI:49786"/>
    </ligand>
</feature>
<protein>
    <recommendedName>
        <fullName evidence="6">Transcription repressor NadR</fullName>
    </recommendedName>
</protein>
<feature type="domain" description="Helix-turn-helix type 11" evidence="3">
    <location>
        <begin position="6"/>
        <end position="58"/>
    </location>
</feature>
<organism evidence="4 5">
    <name type="scientific">Lutispora thermophila DSM 19022</name>
    <dbReference type="NCBI Taxonomy" id="1122184"/>
    <lineage>
        <taxon>Bacteria</taxon>
        <taxon>Bacillati</taxon>
        <taxon>Bacillota</taxon>
        <taxon>Clostridia</taxon>
        <taxon>Lutisporales</taxon>
        <taxon>Lutisporaceae</taxon>
        <taxon>Lutispora</taxon>
    </lineage>
</organism>
<evidence type="ECO:0000313" key="4">
    <source>
        <dbReference type="EMBL" id="SHI86231.1"/>
    </source>
</evidence>
<dbReference type="SUPFAM" id="SSF75500">
    <property type="entry name" value="Putative transcriptional regulator TM1602, C-terminal domain"/>
    <property type="match status" value="1"/>
</dbReference>
<dbReference type="PIRSF" id="PIRSF037847">
    <property type="entry name" value="NiaR"/>
    <property type="match status" value="1"/>
</dbReference>
<reference evidence="4 5" key="1">
    <citation type="submission" date="2016-11" db="EMBL/GenBank/DDBJ databases">
        <authorList>
            <person name="Jaros S."/>
            <person name="Januszkiewicz K."/>
            <person name="Wedrychowicz H."/>
        </authorList>
    </citation>
    <scope>NUCLEOTIDE SEQUENCE [LARGE SCALE GENOMIC DNA]</scope>
    <source>
        <strain evidence="4 5">DSM 19022</strain>
    </source>
</reference>
<dbReference type="InterPro" id="IPR026043">
    <property type="entry name" value="NadR"/>
</dbReference>
<evidence type="ECO:0008006" key="6">
    <source>
        <dbReference type="Google" id="ProtNLM"/>
    </source>
</evidence>
<dbReference type="Gene3D" id="1.10.10.10">
    <property type="entry name" value="Winged helix-like DNA-binding domain superfamily/Winged helix DNA-binding domain"/>
    <property type="match status" value="1"/>
</dbReference>
<dbReference type="InterPro" id="IPR013196">
    <property type="entry name" value="HTH_11"/>
</dbReference>
<dbReference type="EMBL" id="FQZS01000009">
    <property type="protein sequence ID" value="SHI86231.1"/>
    <property type="molecule type" value="Genomic_DNA"/>
</dbReference>
<gene>
    <name evidence="4" type="ORF">SAMN02745176_01629</name>
</gene>
<keyword evidence="5" id="KW-1185">Reference proteome</keyword>
<evidence type="ECO:0000256" key="1">
    <source>
        <dbReference type="PIRSR" id="PIRSR037847-1"/>
    </source>
</evidence>
<proteinExistence type="predicted"/>
<evidence type="ECO:0000313" key="5">
    <source>
        <dbReference type="Proteomes" id="UP000184442"/>
    </source>
</evidence>
<dbReference type="STRING" id="1122184.SAMN02745176_01629"/>
<feature type="binding site" evidence="1">
    <location>
        <position position="145"/>
    </location>
    <ligand>
        <name>Ni(2+)</name>
        <dbReference type="ChEBI" id="CHEBI:49786"/>
    </ligand>
</feature>
<dbReference type="SUPFAM" id="SSF46785">
    <property type="entry name" value="Winged helix' DNA-binding domain"/>
    <property type="match status" value="1"/>
</dbReference>
<dbReference type="Proteomes" id="UP000184442">
    <property type="component" value="Unassembled WGS sequence"/>
</dbReference>
<dbReference type="InterPro" id="IPR004173">
    <property type="entry name" value="3H_domain"/>
</dbReference>
<dbReference type="PANTHER" id="PTHR40068">
    <property type="entry name" value="TRANSCRIPTION REPRESSOR NIAR-RELATED"/>
    <property type="match status" value="1"/>
</dbReference>
<dbReference type="InterPro" id="IPR036388">
    <property type="entry name" value="WH-like_DNA-bd_sf"/>
</dbReference>
<dbReference type="RefSeq" id="WP_073025713.1">
    <property type="nucleotide sequence ID" value="NZ_FQZS01000009.1"/>
</dbReference>
<name>A0A1M6EL60_9FIRM</name>
<dbReference type="Pfam" id="PF08279">
    <property type="entry name" value="HTH_11"/>
    <property type="match status" value="1"/>
</dbReference>
<dbReference type="Gene3D" id="3.30.1340.20">
    <property type="entry name" value="3H domain"/>
    <property type="match status" value="1"/>
</dbReference>
<evidence type="ECO:0000259" key="2">
    <source>
        <dbReference type="Pfam" id="PF02829"/>
    </source>
</evidence>
<sequence>MIADERREKILSILKDRSVPLTGTDLSKLTGVSRQVIVQDIAILRARGLNIIATPQGYLLMKDLKNRMRKIIACCHDKMGMRKELEIIVDNGGKVIDVIVEHSLYGEIKAMLMLESRLDIDNFMRHYENSDTKPLSMLTGGVHLHTIEVPDETSYYHIVSDLEKHGYLINNR</sequence>
<dbReference type="PANTHER" id="PTHR40068:SF1">
    <property type="entry name" value="TRANSCRIPTION REPRESSOR NIAR-RELATED"/>
    <property type="match status" value="1"/>
</dbReference>
<feature type="domain" description="3H" evidence="2">
    <location>
        <begin position="72"/>
        <end position="168"/>
    </location>
</feature>
<dbReference type="Pfam" id="PF02829">
    <property type="entry name" value="3H"/>
    <property type="match status" value="1"/>
</dbReference>
<dbReference type="OrthoDB" id="9792661at2"/>
<feature type="binding site" evidence="1">
    <location>
        <position position="143"/>
    </location>
    <ligand>
        <name>Ni(2+)</name>
        <dbReference type="ChEBI" id="CHEBI:49786"/>
    </ligand>
</feature>
<dbReference type="AlphaFoldDB" id="A0A1M6EL60"/>
<evidence type="ECO:0000259" key="3">
    <source>
        <dbReference type="Pfam" id="PF08279"/>
    </source>
</evidence>